<evidence type="ECO:0000313" key="2">
    <source>
        <dbReference type="Proteomes" id="UP000308181"/>
    </source>
</evidence>
<proteinExistence type="predicted"/>
<dbReference type="RefSeq" id="WP_136825086.1">
    <property type="nucleotide sequence ID" value="NZ_SWBP01000001.1"/>
</dbReference>
<dbReference type="Proteomes" id="UP000308181">
    <property type="component" value="Unassembled WGS sequence"/>
</dbReference>
<sequence>MKTNILAFICFLLITCNNPKKQVVKIFPDCEAGLMEAGIYELGAVTSIPKIKVPDNAFSVIIDTSFKAENYTPYFVEAIKTIRQVKTDEFETRFKDFNDGKQIVWLINKSHKKILLQTALFDLIAVLEAQDSNNIWKPVEYMRPVFDNFQYDYIEIATNTASFFKVKLPTEGSFKTKFRYKILGEKAFLYSPEFSGKIDPCKFIQDTTETLKKKSMLEKFVNYVN</sequence>
<organism evidence="1 2">
    <name type="scientific">Pedobacter cryophilus</name>
    <dbReference type="NCBI Taxonomy" id="2571271"/>
    <lineage>
        <taxon>Bacteria</taxon>
        <taxon>Pseudomonadati</taxon>
        <taxon>Bacteroidota</taxon>
        <taxon>Sphingobacteriia</taxon>
        <taxon>Sphingobacteriales</taxon>
        <taxon>Sphingobacteriaceae</taxon>
        <taxon>Pedobacter</taxon>
    </lineage>
</organism>
<evidence type="ECO:0000313" key="1">
    <source>
        <dbReference type="EMBL" id="TKC00881.1"/>
    </source>
</evidence>
<dbReference type="EMBL" id="SWBP01000001">
    <property type="protein sequence ID" value="TKC00881.1"/>
    <property type="molecule type" value="Genomic_DNA"/>
</dbReference>
<gene>
    <name evidence="1" type="ORF">FA046_04175</name>
</gene>
<protein>
    <submittedName>
        <fullName evidence="1">Uncharacterized protein</fullName>
    </submittedName>
</protein>
<accession>A0A4V5P0E3</accession>
<name>A0A4V5P0E3_9SPHI</name>
<keyword evidence="2" id="KW-1185">Reference proteome</keyword>
<dbReference type="AlphaFoldDB" id="A0A4V5P0E3"/>
<comment type="caution">
    <text evidence="1">The sequence shown here is derived from an EMBL/GenBank/DDBJ whole genome shotgun (WGS) entry which is preliminary data.</text>
</comment>
<dbReference type="OrthoDB" id="1409248at2"/>
<reference evidence="1 2" key="1">
    <citation type="submission" date="2019-04" db="EMBL/GenBank/DDBJ databases">
        <title>Pedobacter sp. AR-3-17 sp. nov., isolated from Arctic soil.</title>
        <authorList>
            <person name="Dahal R.H."/>
            <person name="Kim D.-U."/>
        </authorList>
    </citation>
    <scope>NUCLEOTIDE SEQUENCE [LARGE SCALE GENOMIC DNA]</scope>
    <source>
        <strain evidence="1 2">AR-3-17</strain>
    </source>
</reference>